<feature type="coiled-coil region" evidence="4">
    <location>
        <begin position="156"/>
        <end position="183"/>
    </location>
</feature>
<organism evidence="6 7">
    <name type="scientific">Cecembia lonarensis (strain CCUG 58316 / KCTC 22772 / LW9)</name>
    <dbReference type="NCBI Taxonomy" id="1225176"/>
    <lineage>
        <taxon>Bacteria</taxon>
        <taxon>Pseudomonadati</taxon>
        <taxon>Bacteroidota</taxon>
        <taxon>Cytophagia</taxon>
        <taxon>Cytophagales</taxon>
        <taxon>Cyclobacteriaceae</taxon>
        <taxon>Cecembia</taxon>
    </lineage>
</organism>
<feature type="domain" description="Type I restriction modification DNA specificity" evidence="5">
    <location>
        <begin position="20"/>
        <end position="174"/>
    </location>
</feature>
<dbReference type="PATRIC" id="fig|1225176.3.peg.3066"/>
<evidence type="ECO:0000256" key="2">
    <source>
        <dbReference type="ARBA" id="ARBA00022747"/>
    </source>
</evidence>
<dbReference type="PANTHER" id="PTHR30408:SF12">
    <property type="entry name" value="TYPE I RESTRICTION ENZYME MJAVIII SPECIFICITY SUBUNIT"/>
    <property type="match status" value="1"/>
</dbReference>
<dbReference type="RefSeq" id="WP_009185901.1">
    <property type="nucleotide sequence ID" value="NZ_AMGM01000051.1"/>
</dbReference>
<dbReference type="CDD" id="cd17278">
    <property type="entry name" value="RMtype1_S_LdeBORF1052P-TRD2-CR2"/>
    <property type="match status" value="1"/>
</dbReference>
<comment type="caution">
    <text evidence="6">The sequence shown here is derived from an EMBL/GenBank/DDBJ whole genome shotgun (WGS) entry which is preliminary data.</text>
</comment>
<dbReference type="CDD" id="cd17266">
    <property type="entry name" value="RMtype1_S_Sau1132ORF3780P-TRD2-CR2_like"/>
    <property type="match status" value="1"/>
</dbReference>
<dbReference type="OrthoDB" id="667970at2"/>
<dbReference type="GO" id="GO:0009307">
    <property type="term" value="P:DNA restriction-modification system"/>
    <property type="evidence" value="ECO:0007669"/>
    <property type="project" value="UniProtKB-KW"/>
</dbReference>
<dbReference type="EMBL" id="AMGM01000051">
    <property type="protein sequence ID" value="EKB48479.1"/>
    <property type="molecule type" value="Genomic_DNA"/>
</dbReference>
<feature type="domain" description="Type I restriction modification DNA specificity" evidence="5">
    <location>
        <begin position="201"/>
        <end position="369"/>
    </location>
</feature>
<dbReference type="Gene3D" id="3.90.220.20">
    <property type="entry name" value="DNA methylase specificity domains"/>
    <property type="match status" value="2"/>
</dbReference>
<evidence type="ECO:0000256" key="3">
    <source>
        <dbReference type="ARBA" id="ARBA00023125"/>
    </source>
</evidence>
<evidence type="ECO:0000256" key="4">
    <source>
        <dbReference type="SAM" id="Coils"/>
    </source>
</evidence>
<dbReference type="Proteomes" id="UP000004478">
    <property type="component" value="Unassembled WGS sequence"/>
</dbReference>
<evidence type="ECO:0000259" key="5">
    <source>
        <dbReference type="Pfam" id="PF01420"/>
    </source>
</evidence>
<name>K1LWE0_CECL9</name>
<gene>
    <name evidence="6" type="ORF">B879_02879</name>
</gene>
<keyword evidence="2" id="KW-0680">Restriction system</keyword>
<dbReference type="REBASE" id="56373">
    <property type="entry name" value="S.CloLW9ORF2881P"/>
</dbReference>
<keyword evidence="4" id="KW-0175">Coiled coil</keyword>
<dbReference type="InterPro" id="IPR000055">
    <property type="entry name" value="Restrct_endonuc_typeI_TRD"/>
</dbReference>
<sequence>MKKEQVLNPKLRFPKFELMWKQVRLENVFEEFRSGNGITSQQISEVGEYPVYGGNGLRGYTDSFTHSGEYLLVGRQGALCGNIKLVNGHNYISEHAIAGQANGENSTKWLAYKLDYMNLNKLSESSAQPGLSVNKLLRLKLVVPSLPEQQKIASFLSAVDERIELLERKKEKLEAYKKGVMQQLFSQQIRFKQDDGSEFPDWEEKRLGEVVKVQGGFAFKSEKFKQTGIPVIRISNISNNNNFIETENLVFYDTIKNDVNFTINKGDLLIAMSGATTGKSSIYNLNDKAYLNQRVGLFKRKSKSLCYAFLIQFVFSTMFKNQLKSLLVAGAQPNISSSDIESIKISLPEFEEQEKIAVFLNTIDQNLESLDSQIQGLRTWKKGLLQQMFV</sequence>
<dbReference type="AlphaFoldDB" id="K1LWE0"/>
<dbReference type="PANTHER" id="PTHR30408">
    <property type="entry name" value="TYPE-1 RESTRICTION ENZYME ECOKI SPECIFICITY PROTEIN"/>
    <property type="match status" value="1"/>
</dbReference>
<proteinExistence type="inferred from homology"/>
<dbReference type="SUPFAM" id="SSF116734">
    <property type="entry name" value="DNA methylase specificity domain"/>
    <property type="match status" value="2"/>
</dbReference>
<evidence type="ECO:0000256" key="1">
    <source>
        <dbReference type="ARBA" id="ARBA00010923"/>
    </source>
</evidence>
<accession>K1LWE0</accession>
<dbReference type="InterPro" id="IPR044946">
    <property type="entry name" value="Restrct_endonuc_typeI_TRD_sf"/>
</dbReference>
<keyword evidence="3" id="KW-0238">DNA-binding</keyword>
<evidence type="ECO:0000313" key="7">
    <source>
        <dbReference type="Proteomes" id="UP000004478"/>
    </source>
</evidence>
<dbReference type="InterPro" id="IPR052021">
    <property type="entry name" value="Type-I_RS_S_subunit"/>
</dbReference>
<protein>
    <submittedName>
        <fullName evidence="6">EcoKI restriction-modification system protein HsdS</fullName>
    </submittedName>
</protein>
<dbReference type="Gene3D" id="1.10.287.1120">
    <property type="entry name" value="Bipartite methylase S protein"/>
    <property type="match status" value="2"/>
</dbReference>
<keyword evidence="7" id="KW-1185">Reference proteome</keyword>
<comment type="similarity">
    <text evidence="1">Belongs to the type-I restriction system S methylase family.</text>
</comment>
<reference evidence="6 7" key="1">
    <citation type="journal article" date="2012" name="J. Bacteriol.">
        <title>Draft Genome Sequence of Cecembia lonarensis Strain LW9T, Isolated from Lonar Lake, a Haloalkaline Lake in India.</title>
        <authorList>
            <person name="Shivaji S."/>
            <person name="Ara S."/>
            <person name="Singh A."/>
            <person name="Pinnaka A.K."/>
        </authorList>
    </citation>
    <scope>NUCLEOTIDE SEQUENCE [LARGE SCALE GENOMIC DNA]</scope>
    <source>
        <strain evidence="6 7">LW9</strain>
    </source>
</reference>
<dbReference type="GO" id="GO:0003677">
    <property type="term" value="F:DNA binding"/>
    <property type="evidence" value="ECO:0007669"/>
    <property type="project" value="UniProtKB-KW"/>
</dbReference>
<dbReference type="Pfam" id="PF01420">
    <property type="entry name" value="Methylase_S"/>
    <property type="match status" value="2"/>
</dbReference>
<evidence type="ECO:0000313" key="6">
    <source>
        <dbReference type="EMBL" id="EKB48479.1"/>
    </source>
</evidence>